<reference evidence="2" key="1">
    <citation type="journal article" date="2019" name="Int. J. Syst. Evol. Microbiol.">
        <title>The Global Catalogue of Microorganisms (GCM) 10K type strain sequencing project: providing services to taxonomists for standard genome sequencing and annotation.</title>
        <authorList>
            <consortium name="The Broad Institute Genomics Platform"/>
            <consortium name="The Broad Institute Genome Sequencing Center for Infectious Disease"/>
            <person name="Wu L."/>
            <person name="Ma J."/>
        </authorList>
    </citation>
    <scope>NUCLEOTIDE SEQUENCE [LARGE SCALE GENOMIC DNA]</scope>
    <source>
        <strain evidence="2">NCAIM B.01391</strain>
    </source>
</reference>
<keyword evidence="2" id="KW-1185">Reference proteome</keyword>
<dbReference type="NCBIfam" id="NF041384">
    <property type="entry name" value="YHS_seleno_dom"/>
    <property type="match status" value="1"/>
</dbReference>
<proteinExistence type="predicted"/>
<dbReference type="Proteomes" id="UP001596053">
    <property type="component" value="Unassembled WGS sequence"/>
</dbReference>
<evidence type="ECO:0000313" key="2">
    <source>
        <dbReference type="Proteomes" id="UP001596053"/>
    </source>
</evidence>
<protein>
    <submittedName>
        <fullName evidence="1">YHS domain-containing (Seleno)protein</fullName>
    </submittedName>
</protein>
<accession>A0ABW0INE9</accession>
<name>A0ABW0INE9_9HYPH</name>
<dbReference type="RefSeq" id="WP_377796113.1">
    <property type="nucleotide sequence ID" value="NZ_JBHSLW010000006.1"/>
</dbReference>
<comment type="caution">
    <text evidence="1">The sequence shown here is derived from an EMBL/GenBank/DDBJ whole genome shotgun (WGS) entry which is preliminary data.</text>
</comment>
<evidence type="ECO:0000313" key="1">
    <source>
        <dbReference type="EMBL" id="MFC5418744.1"/>
    </source>
</evidence>
<dbReference type="EMBL" id="JBHSLW010000006">
    <property type="protein sequence ID" value="MFC5418744.1"/>
    <property type="molecule type" value="Genomic_DNA"/>
</dbReference>
<organism evidence="1 2">
    <name type="scientific">Bosea eneae</name>
    <dbReference type="NCBI Taxonomy" id="151454"/>
    <lineage>
        <taxon>Bacteria</taxon>
        <taxon>Pseudomonadati</taxon>
        <taxon>Pseudomonadota</taxon>
        <taxon>Alphaproteobacteria</taxon>
        <taxon>Hyphomicrobiales</taxon>
        <taxon>Boseaceae</taxon>
        <taxon>Bosea</taxon>
    </lineage>
</organism>
<sequence length="215" mass="23291">MSTAYRINSCGRGNLLDTLHVYPSGELRRRTCRDTTEIKDWSAMKAAARHAGTVLAGIVTACALCLAAGPGRASTLPPGLPELPNLGEAMQRDNRTGLALSGFDPVAYFLNDAAVPGLPEYELIHAGAVWRFASAANRDAFREAPQVYTPRFGGFDASGVADGRAIDADPHRFAVIGAQLYFFRSDENRRRFLSEAALRAKAQERWPAVATLIAR</sequence>
<gene>
    <name evidence="1" type="ORF">ACFPOB_04115</name>
</gene>